<dbReference type="NCBIfam" id="TIGR02772">
    <property type="entry name" value="Ku_bact"/>
    <property type="match status" value="1"/>
</dbReference>
<evidence type="ECO:0000259" key="4">
    <source>
        <dbReference type="SMART" id="SM00559"/>
    </source>
</evidence>
<dbReference type="AlphaFoldDB" id="A0A1Q9A6N9"/>
<dbReference type="EMBL" id="JACIED010000003">
    <property type="protein sequence ID" value="MBB4008602.1"/>
    <property type="molecule type" value="Genomic_DNA"/>
</dbReference>
<dbReference type="PANTHER" id="PTHR41251:SF1">
    <property type="entry name" value="NON-HOMOLOGOUS END JOINING PROTEIN KU"/>
    <property type="match status" value="1"/>
</dbReference>
<reference evidence="6 7" key="1">
    <citation type="submission" date="2016-09" db="EMBL/GenBank/DDBJ databases">
        <title>Rhizobium oryziradicis sp. nov., isolated from the root of rice.</title>
        <authorList>
            <person name="Zhao J."/>
            <person name="Zhang X."/>
        </authorList>
    </citation>
    <scope>NUCLEOTIDE SEQUENCE [LARGE SCALE GENOMIC DNA]</scope>
    <source>
        <strain evidence="6 7">14971</strain>
    </source>
</reference>
<evidence type="ECO:0000256" key="3">
    <source>
        <dbReference type="SAM" id="MobiDB-lite"/>
    </source>
</evidence>
<dbReference type="Proteomes" id="UP000544107">
    <property type="component" value="Unassembled WGS sequence"/>
</dbReference>
<dbReference type="InterPro" id="IPR009187">
    <property type="entry name" value="Prok_Ku"/>
</dbReference>
<keyword evidence="7" id="KW-1185">Reference proteome</keyword>
<evidence type="ECO:0000313" key="6">
    <source>
        <dbReference type="EMBL" id="OLP50256.1"/>
    </source>
</evidence>
<comment type="function">
    <text evidence="2">With LigD forms a non-homologous end joining (NHEJ) DNA repair enzyme, which repairs dsDNA breaks with reduced fidelity. Binds linear dsDNA with 5'- and 3'- overhangs but not closed circular dsDNA nor ssDNA. Recruits and stimulates the ligase activity of LigD.</text>
</comment>
<comment type="subunit">
    <text evidence="2">Homodimer. Interacts with LigD.</text>
</comment>
<dbReference type="InterPro" id="IPR016194">
    <property type="entry name" value="SPOC-like_C_dom_sf"/>
</dbReference>
<dbReference type="Proteomes" id="UP000185598">
    <property type="component" value="Unassembled WGS sequence"/>
</dbReference>
<dbReference type="SMART" id="SM00559">
    <property type="entry name" value="Ku78"/>
    <property type="match status" value="1"/>
</dbReference>
<evidence type="ECO:0000313" key="8">
    <source>
        <dbReference type="Proteomes" id="UP000544107"/>
    </source>
</evidence>
<dbReference type="EMBL" id="MKIN01000021">
    <property type="protein sequence ID" value="OLP50256.1"/>
    <property type="molecule type" value="Genomic_DNA"/>
</dbReference>
<comment type="caution">
    <text evidence="6">The sequence shown here is derived from an EMBL/GenBank/DDBJ whole genome shotgun (WGS) entry which is preliminary data.</text>
</comment>
<evidence type="ECO:0000313" key="5">
    <source>
        <dbReference type="EMBL" id="MBB4008602.1"/>
    </source>
</evidence>
<dbReference type="GO" id="GO:0006310">
    <property type="term" value="P:DNA recombination"/>
    <property type="evidence" value="ECO:0007669"/>
    <property type="project" value="UniProtKB-KW"/>
</dbReference>
<dbReference type="SUPFAM" id="SSF100939">
    <property type="entry name" value="SPOC domain-like"/>
    <property type="match status" value="1"/>
</dbReference>
<keyword evidence="2" id="KW-0233">DNA recombination</keyword>
<keyword evidence="2" id="KW-0234">DNA repair</keyword>
<dbReference type="Gene3D" id="2.40.290.10">
    <property type="match status" value="1"/>
</dbReference>
<feature type="domain" description="Ku" evidence="4">
    <location>
        <begin position="55"/>
        <end position="185"/>
    </location>
</feature>
<evidence type="ECO:0000313" key="7">
    <source>
        <dbReference type="Proteomes" id="UP000185598"/>
    </source>
</evidence>
<feature type="compositionally biased region" description="Low complexity" evidence="3">
    <location>
        <begin position="253"/>
        <end position="281"/>
    </location>
</feature>
<dbReference type="RefSeq" id="WP_075614147.1">
    <property type="nucleotide sequence ID" value="NZ_JACIED010000003.1"/>
</dbReference>
<dbReference type="GO" id="GO:0006303">
    <property type="term" value="P:double-strand break repair via nonhomologous end joining"/>
    <property type="evidence" value="ECO:0007669"/>
    <property type="project" value="UniProtKB-UniRule"/>
</dbReference>
<keyword evidence="1 2" id="KW-0238">DNA-binding</keyword>
<gene>
    <name evidence="2" type="primary">ku</name>
    <name evidence="6" type="ORF">BJF91_13105</name>
    <name evidence="5" type="ORF">GGQ71_002882</name>
</gene>
<accession>A0A1Q9A6N9</accession>
<reference evidence="5 8" key="2">
    <citation type="submission" date="2020-08" db="EMBL/GenBank/DDBJ databases">
        <title>Genomic Encyclopedia of Type Strains, Phase IV (KMG-IV): sequencing the most valuable type-strain genomes for metagenomic binning, comparative biology and taxonomic classification.</title>
        <authorList>
            <person name="Goeker M."/>
        </authorList>
    </citation>
    <scope>NUCLEOTIDE SEQUENCE [LARGE SCALE GENOMIC DNA]</scope>
    <source>
        <strain evidence="5 8">DSM 100021</strain>
    </source>
</reference>
<protein>
    <recommendedName>
        <fullName evidence="2">Non-homologous end joining protein Ku</fullName>
    </recommendedName>
</protein>
<name>A0A1Q9A6N9_9HYPH</name>
<dbReference type="Pfam" id="PF02735">
    <property type="entry name" value="Ku"/>
    <property type="match status" value="1"/>
</dbReference>
<dbReference type="STRING" id="887144.BJF91_13105"/>
<comment type="similarity">
    <text evidence="2">Belongs to the prokaryotic Ku family.</text>
</comment>
<dbReference type="HAMAP" id="MF_01875">
    <property type="entry name" value="Prokaryotic_Ku"/>
    <property type="match status" value="1"/>
</dbReference>
<sequence>MARRAIWKGNLSFSGLNCAVALYSAMNSSEKVSFHIINRRTGNRVERQFVDTETGAPVAHDEQIKGYRLDDGTYLSVGPEEIAKLMPESDKALHVNGFLALDDIDPLYFDRAYHIAPADPEGVDALTLFSRGLEERNVAALAQAVLFRRNRIVLIRSQRGILTAVTLHFDYEVRSQKTAFKSIPEMEFDEEMLDLAGHIIDMRAGAFDPSDYTDRYDAALEELIKAKIEGRPIEKRPEPKPDNIIDLKEALRQSAKQSASGGQSKTPKQKQGAAKQKASKSSQRKAG</sequence>
<dbReference type="GO" id="GO:0003690">
    <property type="term" value="F:double-stranded DNA binding"/>
    <property type="evidence" value="ECO:0007669"/>
    <property type="project" value="UniProtKB-UniRule"/>
</dbReference>
<organism evidence="6 7">
    <name type="scientific">Allorhizobium taibaishanense</name>
    <dbReference type="NCBI Taxonomy" id="887144"/>
    <lineage>
        <taxon>Bacteria</taxon>
        <taxon>Pseudomonadati</taxon>
        <taxon>Pseudomonadota</taxon>
        <taxon>Alphaproteobacteria</taxon>
        <taxon>Hyphomicrobiales</taxon>
        <taxon>Rhizobiaceae</taxon>
        <taxon>Rhizobium/Agrobacterium group</taxon>
        <taxon>Allorhizobium</taxon>
    </lineage>
</organism>
<dbReference type="PIRSF" id="PIRSF006493">
    <property type="entry name" value="Prok_Ku"/>
    <property type="match status" value="1"/>
</dbReference>
<dbReference type="PANTHER" id="PTHR41251">
    <property type="entry name" value="NON-HOMOLOGOUS END JOINING PROTEIN KU"/>
    <property type="match status" value="1"/>
</dbReference>
<evidence type="ECO:0000256" key="2">
    <source>
        <dbReference type="HAMAP-Rule" id="MF_01875"/>
    </source>
</evidence>
<proteinExistence type="inferred from homology"/>
<dbReference type="OrthoDB" id="9780854at2"/>
<keyword evidence="2" id="KW-0227">DNA damage</keyword>
<dbReference type="InterPro" id="IPR006164">
    <property type="entry name" value="DNA_bd_Ku70/Ku80"/>
</dbReference>
<feature type="region of interest" description="Disordered" evidence="3">
    <location>
        <begin position="249"/>
        <end position="287"/>
    </location>
</feature>
<evidence type="ECO:0000256" key="1">
    <source>
        <dbReference type="ARBA" id="ARBA00023125"/>
    </source>
</evidence>